<evidence type="ECO:0000259" key="2">
    <source>
        <dbReference type="Pfam" id="PF26078"/>
    </source>
</evidence>
<dbReference type="Pfam" id="PF26078">
    <property type="entry name" value="Baseplate_J_M"/>
    <property type="match status" value="1"/>
</dbReference>
<organism evidence="4 5">
    <name type="scientific">Paenibacillus lentus</name>
    <dbReference type="NCBI Taxonomy" id="1338368"/>
    <lineage>
        <taxon>Bacteria</taxon>
        <taxon>Bacillati</taxon>
        <taxon>Bacillota</taxon>
        <taxon>Bacilli</taxon>
        <taxon>Bacillales</taxon>
        <taxon>Paenibacillaceae</taxon>
        <taxon>Paenibacillus</taxon>
    </lineage>
</organism>
<proteinExistence type="inferred from homology"/>
<dbReference type="EMBL" id="CP034248">
    <property type="protein sequence ID" value="AZK48785.1"/>
    <property type="molecule type" value="Genomic_DNA"/>
</dbReference>
<sequence length="362" mass="39932">MTEVFNLDTSYEDLLAQKLMQVDESLDRREGSIIFNATAANTLETIQMLVTLKHMTDLVFADTAPREYLIRRAAERGLFPLGSTKAKLKGVFNIDVPIGSRFSLDELNYEVIEQIATGEFVLECETSGEVGNQYLGTLIPVDYIDGLTAAELTSVLIPGEDEEDTEVFRKRYFNSFNSISFGGNRADYKSKVGGLNGVGGVRVYRAWNGGGTVKLVIINSLFEKPTQKLINEVQEAVDPLDKQGEGLGIAPIDHVVTVVGVNQFPIEITLNLTYRDGWNWGDVESSVQIAIDDYFKELATEWATAQTYEEDHTGLIVRVSQIETRLLSVEGILDISDTLLNGTSSNIELDMESIPVRGGISA</sequence>
<dbReference type="RefSeq" id="WP_125084930.1">
    <property type="nucleotide sequence ID" value="NZ_CP034248.1"/>
</dbReference>
<name>A0A3Q8SED4_9BACL</name>
<dbReference type="InterPro" id="IPR058530">
    <property type="entry name" value="Baseplate_J-like_C"/>
</dbReference>
<dbReference type="InterPro" id="IPR052399">
    <property type="entry name" value="Phage_Baseplate_Assmbl_Protein"/>
</dbReference>
<dbReference type="InterPro" id="IPR058531">
    <property type="entry name" value="Baseplate_J_M"/>
</dbReference>
<evidence type="ECO:0000313" key="5">
    <source>
        <dbReference type="Proteomes" id="UP000273145"/>
    </source>
</evidence>
<dbReference type="PANTHER" id="PTHR37829:SF3">
    <property type="entry name" value="PROTEIN JAYE-RELATED"/>
    <property type="match status" value="1"/>
</dbReference>
<evidence type="ECO:0000259" key="3">
    <source>
        <dbReference type="Pfam" id="PF26079"/>
    </source>
</evidence>
<protein>
    <submittedName>
        <fullName evidence="4">Baseplate J/gp47 family protein</fullName>
    </submittedName>
</protein>
<evidence type="ECO:0000313" key="4">
    <source>
        <dbReference type="EMBL" id="AZK48785.1"/>
    </source>
</evidence>
<dbReference type="KEGG" id="plen:EIM92_23535"/>
<dbReference type="Pfam" id="PF26079">
    <property type="entry name" value="Baseplate_J_C"/>
    <property type="match status" value="1"/>
</dbReference>
<evidence type="ECO:0000256" key="1">
    <source>
        <dbReference type="ARBA" id="ARBA00038087"/>
    </source>
</evidence>
<feature type="domain" description="Baseplate J-like C-terminal" evidence="3">
    <location>
        <begin position="266"/>
        <end position="361"/>
    </location>
</feature>
<keyword evidence="5" id="KW-1185">Reference proteome</keyword>
<accession>A0A3Q8SED4</accession>
<dbReference type="AlphaFoldDB" id="A0A3Q8SED4"/>
<gene>
    <name evidence="4" type="ORF">EIM92_23535</name>
</gene>
<reference evidence="4 5" key="1">
    <citation type="submission" date="2018-11" db="EMBL/GenBank/DDBJ databases">
        <title>Genome sequencing of Paenibacillus lentus DSM25539(T).</title>
        <authorList>
            <person name="Kook J.-K."/>
            <person name="Park S.-N."/>
            <person name="Lim Y.K."/>
        </authorList>
    </citation>
    <scope>NUCLEOTIDE SEQUENCE [LARGE SCALE GENOMIC DNA]</scope>
    <source>
        <strain evidence="4 5">DSM 25539</strain>
    </source>
</reference>
<comment type="similarity">
    <text evidence="1">Belongs to the Mu gp47/PBSX XkdT family.</text>
</comment>
<dbReference type="Proteomes" id="UP000273145">
    <property type="component" value="Chromosome"/>
</dbReference>
<dbReference type="OrthoDB" id="2554267at2"/>
<feature type="domain" description="Baseplate J-like central" evidence="2">
    <location>
        <begin position="180"/>
        <end position="260"/>
    </location>
</feature>
<dbReference type="PANTHER" id="PTHR37829">
    <property type="entry name" value="PHAGE-LIKE ELEMENT PBSX PROTEIN XKDT"/>
    <property type="match status" value="1"/>
</dbReference>